<dbReference type="PROSITE" id="PS00578">
    <property type="entry name" value="RIBOSOMAL_S6E"/>
    <property type="match status" value="1"/>
</dbReference>
<proteinExistence type="inferred from homology"/>
<feature type="compositionally biased region" description="Basic residues" evidence="5">
    <location>
        <begin position="226"/>
        <end position="242"/>
    </location>
</feature>
<comment type="similarity">
    <text evidence="1 4">Belongs to the eukaryotic ribosomal protein eS6 family.</text>
</comment>
<dbReference type="GO" id="GO:1990904">
    <property type="term" value="C:ribonucleoprotein complex"/>
    <property type="evidence" value="ECO:0007669"/>
    <property type="project" value="UniProtKB-KW"/>
</dbReference>
<dbReference type="GO" id="GO:0005840">
    <property type="term" value="C:ribosome"/>
    <property type="evidence" value="ECO:0007669"/>
    <property type="project" value="UniProtKB-KW"/>
</dbReference>
<evidence type="ECO:0000256" key="4">
    <source>
        <dbReference type="PIRNR" id="PIRNR002129"/>
    </source>
</evidence>
<evidence type="ECO:0000313" key="7">
    <source>
        <dbReference type="Proteomes" id="UP000002630"/>
    </source>
</evidence>
<dbReference type="InterPro" id="IPR014401">
    <property type="entry name" value="Ribosomal_eS6-like"/>
</dbReference>
<evidence type="ECO:0000313" key="6">
    <source>
        <dbReference type="EMBL" id="CBJ34010.1"/>
    </source>
</evidence>
<dbReference type="AlphaFoldDB" id="D7G827"/>
<gene>
    <name evidence="6" type="ORF">Esi_0861_0003</name>
</gene>
<dbReference type="InParanoid" id="D7G827"/>
<dbReference type="FunCoup" id="D7G827">
    <property type="interactions" value="507"/>
</dbReference>
<dbReference type="Pfam" id="PF01092">
    <property type="entry name" value="Ribosomal_S6e"/>
    <property type="match status" value="1"/>
</dbReference>
<protein>
    <recommendedName>
        <fullName evidence="4">40S ribosomal protein S6</fullName>
    </recommendedName>
</protein>
<dbReference type="GO" id="GO:0003735">
    <property type="term" value="F:structural constituent of ribosome"/>
    <property type="evidence" value="ECO:0007669"/>
    <property type="project" value="InterPro"/>
</dbReference>
<dbReference type="Proteomes" id="UP000002630">
    <property type="component" value="Unassembled WGS sequence"/>
</dbReference>
<feature type="compositionally biased region" description="Basic and acidic residues" evidence="5">
    <location>
        <begin position="215"/>
        <end position="224"/>
    </location>
</feature>
<keyword evidence="3 4" id="KW-0687">Ribonucleoprotein</keyword>
<evidence type="ECO:0000256" key="1">
    <source>
        <dbReference type="ARBA" id="ARBA00009312"/>
    </source>
</evidence>
<dbReference type="STRING" id="2880.D7G827"/>
<evidence type="ECO:0000256" key="5">
    <source>
        <dbReference type="SAM" id="MobiDB-lite"/>
    </source>
</evidence>
<dbReference type="OrthoDB" id="10260596at2759"/>
<reference evidence="6 7" key="1">
    <citation type="journal article" date="2010" name="Nature">
        <title>The Ectocarpus genome and the independent evolution of multicellularity in brown algae.</title>
        <authorList>
            <person name="Cock J.M."/>
            <person name="Sterck L."/>
            <person name="Rouze P."/>
            <person name="Scornet D."/>
            <person name="Allen A.E."/>
            <person name="Amoutzias G."/>
            <person name="Anthouard V."/>
            <person name="Artiguenave F."/>
            <person name="Aury J.M."/>
            <person name="Badger J.H."/>
            <person name="Beszteri B."/>
            <person name="Billiau K."/>
            <person name="Bonnet E."/>
            <person name="Bothwell J.H."/>
            <person name="Bowler C."/>
            <person name="Boyen C."/>
            <person name="Brownlee C."/>
            <person name="Carrano C.J."/>
            <person name="Charrier B."/>
            <person name="Cho G.Y."/>
            <person name="Coelho S.M."/>
            <person name="Collen J."/>
            <person name="Corre E."/>
            <person name="Da Silva C."/>
            <person name="Delage L."/>
            <person name="Delaroque N."/>
            <person name="Dittami S.M."/>
            <person name="Doulbeau S."/>
            <person name="Elias M."/>
            <person name="Farnham G."/>
            <person name="Gachon C.M."/>
            <person name="Gschloessl B."/>
            <person name="Heesch S."/>
            <person name="Jabbari K."/>
            <person name="Jubin C."/>
            <person name="Kawai H."/>
            <person name="Kimura K."/>
            <person name="Kloareg B."/>
            <person name="Kupper F.C."/>
            <person name="Lang D."/>
            <person name="Le Bail A."/>
            <person name="Leblanc C."/>
            <person name="Lerouge P."/>
            <person name="Lohr M."/>
            <person name="Lopez P.J."/>
            <person name="Martens C."/>
            <person name="Maumus F."/>
            <person name="Michel G."/>
            <person name="Miranda-Saavedra D."/>
            <person name="Morales J."/>
            <person name="Moreau H."/>
            <person name="Motomura T."/>
            <person name="Nagasato C."/>
            <person name="Napoli C.A."/>
            <person name="Nelson D.R."/>
            <person name="Nyvall-Collen P."/>
            <person name="Peters A.F."/>
            <person name="Pommier C."/>
            <person name="Potin P."/>
            <person name="Poulain J."/>
            <person name="Quesneville H."/>
            <person name="Read B."/>
            <person name="Rensing S.A."/>
            <person name="Ritter A."/>
            <person name="Rousvoal S."/>
            <person name="Samanta M."/>
            <person name="Samson G."/>
            <person name="Schroeder D.C."/>
            <person name="Segurens B."/>
            <person name="Strittmatter M."/>
            <person name="Tonon T."/>
            <person name="Tregear J.W."/>
            <person name="Valentin K."/>
            <person name="von Dassow P."/>
            <person name="Yamagishi T."/>
            <person name="Van de Peer Y."/>
            <person name="Wincker P."/>
        </authorList>
    </citation>
    <scope>NUCLEOTIDE SEQUENCE [LARGE SCALE GENOMIC DNA]</scope>
    <source>
        <strain evidence="7">Ec32 / CCAP1310/4</strain>
    </source>
</reference>
<dbReference type="EMBL" id="FN649760">
    <property type="protein sequence ID" value="CBJ34010.1"/>
    <property type="molecule type" value="Genomic_DNA"/>
</dbReference>
<dbReference type="PANTHER" id="PTHR11502">
    <property type="entry name" value="40S RIBOSOMAL PROTEIN S6"/>
    <property type="match status" value="1"/>
</dbReference>
<feature type="region of interest" description="Disordered" evidence="5">
    <location>
        <begin position="211"/>
        <end position="242"/>
    </location>
</feature>
<dbReference type="PIRSF" id="PIRSF002129">
    <property type="entry name" value="Ribosom_S6_euk"/>
    <property type="match status" value="1"/>
</dbReference>
<sequence>MKLNIASPGTGSQMFIEIDDEKKLRALYDKRISQEVEGEALGDEFAGYMFRISGGNDKQGFPMKQGVLSANRVRLLLHKGVSCYRQRRRGERKRKSVRGCIVAADLAVLNLVVTKKGEQDIPGLTDAPVPRRLGPKRANNIRKLFNLGKDDDVRKYVIARKFEKKGKTVTKRPHIQRLITPIRLQRKRARAAAKKIAQAKSQRDASEYASLYAQRQKEQKEARRSMISKRRSSRKASAKVVA</sequence>
<evidence type="ECO:0000256" key="3">
    <source>
        <dbReference type="ARBA" id="ARBA00023274"/>
    </source>
</evidence>
<dbReference type="GO" id="GO:0006412">
    <property type="term" value="P:translation"/>
    <property type="evidence" value="ECO:0007669"/>
    <property type="project" value="InterPro"/>
</dbReference>
<dbReference type="InterPro" id="IPR018282">
    <property type="entry name" value="Ribosomal_eS6_CS"/>
</dbReference>
<keyword evidence="7" id="KW-1185">Reference proteome</keyword>
<organism evidence="6 7">
    <name type="scientific">Ectocarpus siliculosus</name>
    <name type="common">Brown alga</name>
    <name type="synonym">Conferva siliculosa</name>
    <dbReference type="NCBI Taxonomy" id="2880"/>
    <lineage>
        <taxon>Eukaryota</taxon>
        <taxon>Sar</taxon>
        <taxon>Stramenopiles</taxon>
        <taxon>Ochrophyta</taxon>
        <taxon>PX clade</taxon>
        <taxon>Phaeophyceae</taxon>
        <taxon>Ectocarpales</taxon>
        <taxon>Ectocarpaceae</taxon>
        <taxon>Ectocarpus</taxon>
    </lineage>
</organism>
<accession>D7G827</accession>
<evidence type="ECO:0000256" key="2">
    <source>
        <dbReference type="ARBA" id="ARBA00022980"/>
    </source>
</evidence>
<dbReference type="InterPro" id="IPR001377">
    <property type="entry name" value="Ribosomal_eS6"/>
</dbReference>
<keyword evidence="2 4" id="KW-0689">Ribosomal protein</keyword>
<dbReference type="eggNOG" id="KOG1646">
    <property type="taxonomic scope" value="Eukaryota"/>
</dbReference>
<name>D7G827_ECTSI</name>
<dbReference type="Gene3D" id="1.20.5.2650">
    <property type="match status" value="1"/>
</dbReference>
<dbReference type="SMART" id="SM01405">
    <property type="entry name" value="Ribosomal_S6e"/>
    <property type="match status" value="1"/>
</dbReference>